<keyword evidence="1" id="KW-0732">Signal</keyword>
<reference evidence="3" key="1">
    <citation type="submission" date="2016-11" db="EMBL/GenBank/DDBJ databases">
        <authorList>
            <person name="Varghese N."/>
            <person name="Submissions S."/>
        </authorList>
    </citation>
    <scope>NUCLEOTIDE SEQUENCE [LARGE SCALE GENOMIC DNA]</scope>
    <source>
        <strain evidence="3">DSM 26134</strain>
    </source>
</reference>
<dbReference type="STRING" id="156994.SAMN04488028_103204"/>
<keyword evidence="3" id="KW-1185">Reference proteome</keyword>
<name>A0A1M6Q7T3_REIAG</name>
<evidence type="ECO:0000256" key="1">
    <source>
        <dbReference type="SAM" id="SignalP"/>
    </source>
</evidence>
<evidence type="ECO:0000313" key="2">
    <source>
        <dbReference type="EMBL" id="SHK16210.1"/>
    </source>
</evidence>
<evidence type="ECO:0000313" key="3">
    <source>
        <dbReference type="Proteomes" id="UP000184474"/>
    </source>
</evidence>
<proteinExistence type="predicted"/>
<protein>
    <recommendedName>
        <fullName evidence="4">Outer membrane protein beta-barrel domain-containing protein</fullName>
    </recommendedName>
</protein>
<organism evidence="2 3">
    <name type="scientific">Reichenbachiella agariperforans</name>
    <dbReference type="NCBI Taxonomy" id="156994"/>
    <lineage>
        <taxon>Bacteria</taxon>
        <taxon>Pseudomonadati</taxon>
        <taxon>Bacteroidota</taxon>
        <taxon>Cytophagia</taxon>
        <taxon>Cytophagales</taxon>
        <taxon>Reichenbachiellaceae</taxon>
        <taxon>Reichenbachiella</taxon>
    </lineage>
</organism>
<evidence type="ECO:0008006" key="4">
    <source>
        <dbReference type="Google" id="ProtNLM"/>
    </source>
</evidence>
<dbReference type="AlphaFoldDB" id="A0A1M6Q7T3"/>
<feature type="chain" id="PRO_5012793776" description="Outer membrane protein beta-barrel domain-containing protein" evidence="1">
    <location>
        <begin position="19"/>
        <end position="189"/>
    </location>
</feature>
<feature type="signal peptide" evidence="1">
    <location>
        <begin position="1"/>
        <end position="18"/>
    </location>
</feature>
<gene>
    <name evidence="2" type="ORF">SAMN04488028_103204</name>
</gene>
<sequence length="189" mass="20980">MRGILILTLTVMANYTFAQTNLDKKPVERKGFVIGLGLGAGALSLNTNDTTEIAFSTTLPNIKVGYMLNNRLALLALLPGANYKYNGKDRGFEGVIIAGQYWLKENWWVLGGAGLTFDAPAFYTVKDPKTAGFYTGFPAFTFATGYEIWHKGRFALDLQYRIFLGKSNLSNNGQREGVSSMFIIGFNWY</sequence>
<dbReference type="RefSeq" id="WP_073122203.1">
    <property type="nucleotide sequence ID" value="NZ_FRAA01000003.1"/>
</dbReference>
<dbReference type="Proteomes" id="UP000184474">
    <property type="component" value="Unassembled WGS sequence"/>
</dbReference>
<dbReference type="EMBL" id="FRAA01000003">
    <property type="protein sequence ID" value="SHK16210.1"/>
    <property type="molecule type" value="Genomic_DNA"/>
</dbReference>
<accession>A0A1M6Q7T3</accession>